<comment type="caution">
    <text evidence="2">The sequence shown here is derived from an EMBL/GenBank/DDBJ whole genome shotgun (WGS) entry which is preliminary data.</text>
</comment>
<keyword evidence="1" id="KW-1133">Transmembrane helix</keyword>
<dbReference type="AlphaFoldDB" id="A0A0B4G7T0"/>
<dbReference type="Proteomes" id="UP000031186">
    <property type="component" value="Unassembled WGS sequence"/>
</dbReference>
<feature type="non-terminal residue" evidence="2">
    <location>
        <position position="1"/>
    </location>
</feature>
<sequence length="177" mass="19261">MSRRGQQVWHAFLRALGHQGAVSGGNHHQCPRPRRIDGSVPAGWHDRTAPAPPLFTGSISLPLFAIVGAAKPNSIAGANILAACARVYLFAYGATITGAVWLYFKLPETKNRTLEEIDDMFLNVRCIGPVYISRRCLPLIQCHHCFVLYALAQVFPSSVFARENSDSTSAPAMVTNG</sequence>
<dbReference type="HOGENOM" id="CLU_1518213_0_0_1"/>
<dbReference type="Gene3D" id="1.20.1250.20">
    <property type="entry name" value="MFS general substrate transporter like domains"/>
    <property type="match status" value="1"/>
</dbReference>
<gene>
    <name evidence="2" type="ORF">MAN_06623</name>
</gene>
<dbReference type="EMBL" id="AZNF01000008">
    <property type="protein sequence ID" value="KID64449.1"/>
    <property type="molecule type" value="Genomic_DNA"/>
</dbReference>
<proteinExistence type="predicted"/>
<reference evidence="2 3" key="1">
    <citation type="journal article" date="2014" name="Proc. Natl. Acad. Sci. U.S.A.">
        <title>Trajectory and genomic determinants of fungal-pathogen speciation and host adaptation.</title>
        <authorList>
            <person name="Hu X."/>
            <person name="Xiao G."/>
            <person name="Zheng P."/>
            <person name="Shang Y."/>
            <person name="Su Y."/>
            <person name="Zhang X."/>
            <person name="Liu X."/>
            <person name="Zhan S."/>
            <person name="St Leger R.J."/>
            <person name="Wang C."/>
        </authorList>
    </citation>
    <scope>NUCLEOTIDE SEQUENCE [LARGE SCALE GENOMIC DNA]</scope>
    <source>
        <strain evidence="2 3">ARSEF 549</strain>
    </source>
</reference>
<keyword evidence="1" id="KW-0472">Membrane</keyword>
<name>A0A0B4G7T0_METAF</name>
<evidence type="ECO:0008006" key="4">
    <source>
        <dbReference type="Google" id="ProtNLM"/>
    </source>
</evidence>
<feature type="transmembrane region" description="Helical" evidence="1">
    <location>
        <begin position="80"/>
        <end position="104"/>
    </location>
</feature>
<evidence type="ECO:0000313" key="2">
    <source>
        <dbReference type="EMBL" id="KID64449.1"/>
    </source>
</evidence>
<protein>
    <recommendedName>
        <fullName evidence="4">General substrate transporter</fullName>
    </recommendedName>
</protein>
<dbReference type="VEuPathDB" id="FungiDB:MAN_06623"/>
<keyword evidence="3" id="KW-1185">Reference proteome</keyword>
<organism evidence="2 3">
    <name type="scientific">Metarhizium anisopliae (strain ARSEF 549)</name>
    <dbReference type="NCBI Taxonomy" id="3151832"/>
    <lineage>
        <taxon>Eukaryota</taxon>
        <taxon>Fungi</taxon>
        <taxon>Dikarya</taxon>
        <taxon>Ascomycota</taxon>
        <taxon>Pezizomycotina</taxon>
        <taxon>Sordariomycetes</taxon>
        <taxon>Hypocreomycetidae</taxon>
        <taxon>Hypocreales</taxon>
        <taxon>Clavicipitaceae</taxon>
        <taxon>Metarhizium</taxon>
    </lineage>
</organism>
<accession>A0A0B4G7T0</accession>
<dbReference type="InterPro" id="IPR036259">
    <property type="entry name" value="MFS_trans_sf"/>
</dbReference>
<evidence type="ECO:0000313" key="3">
    <source>
        <dbReference type="Proteomes" id="UP000031186"/>
    </source>
</evidence>
<evidence type="ECO:0000256" key="1">
    <source>
        <dbReference type="SAM" id="Phobius"/>
    </source>
</evidence>
<keyword evidence="1" id="KW-0812">Transmembrane</keyword>